<feature type="region of interest" description="Disordered" evidence="1">
    <location>
        <begin position="114"/>
        <end position="152"/>
    </location>
</feature>
<evidence type="ECO:0000256" key="2">
    <source>
        <dbReference type="SAM" id="Phobius"/>
    </source>
</evidence>
<dbReference type="RefSeq" id="XP_010699407.1">
    <property type="nucleotide sequence ID" value="XM_010701105.1"/>
</dbReference>
<name>A0A088RS54_LEIPA</name>
<evidence type="ECO:0000313" key="3">
    <source>
        <dbReference type="EMBL" id="AIN98700.1"/>
    </source>
</evidence>
<proteinExistence type="predicted"/>
<dbReference type="EMBL" id="CP009393">
    <property type="protein sequence ID" value="AIN98700.1"/>
    <property type="molecule type" value="Genomic_DNA"/>
</dbReference>
<keyword evidence="4" id="KW-1185">Reference proteome</keyword>
<sequence length="152" mass="16914">MLHLSHINRFIAPSSLSPEPSQLLRRRQKSTVTTSGNLHAFVMEYDHRSAMPRLRRGPFHGDFFSRYLFSGSLVAGAFTAGGVALFVLTIAYNIGKPVLDAHRELLWKRADAANGRRSRENVEGPAATKEDDDDASPVEEFDDVIEMEQAEG</sequence>
<keyword evidence="2" id="KW-0472">Membrane</keyword>
<dbReference type="VEuPathDB" id="TriTrypDB:LPAL13_240012500"/>
<dbReference type="KEGG" id="lpan:LPMP_240660"/>
<reference evidence="3 4" key="1">
    <citation type="journal article" date="2015" name="Sci. Rep.">
        <title>The genome of Leishmania panamensis: insights into genomics of the L. (Viannia) subgenus.</title>
        <authorList>
            <person name="Llanes A."/>
            <person name="Restrepo C.M."/>
            <person name="Vecchio G.D."/>
            <person name="Anguizola F.J."/>
            <person name="Lleonart R."/>
        </authorList>
    </citation>
    <scope>NUCLEOTIDE SEQUENCE [LARGE SCALE GENOMIC DNA]</scope>
    <source>
        <strain evidence="3 4">MHOM/PA/94/PSC-1</strain>
    </source>
</reference>
<accession>A0A088RS54</accession>
<dbReference type="VEuPathDB" id="TriTrypDB:LPMP_240660"/>
<feature type="transmembrane region" description="Helical" evidence="2">
    <location>
        <begin position="67"/>
        <end position="94"/>
    </location>
</feature>
<keyword evidence="2 3" id="KW-0812">Transmembrane</keyword>
<dbReference type="AlphaFoldDB" id="A0A088RS54"/>
<protein>
    <submittedName>
        <fullName evidence="3">Transmembrane protein</fullName>
    </submittedName>
</protein>
<dbReference type="GeneID" id="22575475"/>
<evidence type="ECO:0000313" key="4">
    <source>
        <dbReference type="Proteomes" id="UP000063063"/>
    </source>
</evidence>
<keyword evidence="2" id="KW-1133">Transmembrane helix</keyword>
<evidence type="ECO:0000256" key="1">
    <source>
        <dbReference type="SAM" id="MobiDB-lite"/>
    </source>
</evidence>
<organism evidence="3 4">
    <name type="scientific">Leishmania panamensis</name>
    <dbReference type="NCBI Taxonomy" id="5679"/>
    <lineage>
        <taxon>Eukaryota</taxon>
        <taxon>Discoba</taxon>
        <taxon>Euglenozoa</taxon>
        <taxon>Kinetoplastea</taxon>
        <taxon>Metakinetoplastina</taxon>
        <taxon>Trypanosomatida</taxon>
        <taxon>Trypanosomatidae</taxon>
        <taxon>Leishmaniinae</taxon>
        <taxon>Leishmania</taxon>
        <taxon>Leishmania guyanensis species complex</taxon>
    </lineage>
</organism>
<gene>
    <name evidence="3" type="ORF">LPMP_240660</name>
</gene>
<dbReference type="eggNOG" id="ENOG502SPTG">
    <property type="taxonomic scope" value="Eukaryota"/>
</dbReference>
<feature type="compositionally biased region" description="Acidic residues" evidence="1">
    <location>
        <begin position="130"/>
        <end position="152"/>
    </location>
</feature>
<dbReference type="OrthoDB" id="264063at2759"/>
<dbReference type="Proteomes" id="UP000063063">
    <property type="component" value="Chromosome 24"/>
</dbReference>